<dbReference type="InterPro" id="IPR050312">
    <property type="entry name" value="IolE/XylAMocC-like"/>
</dbReference>
<name>A0A2M9CGK2_9MICO</name>
<keyword evidence="4" id="KW-1185">Reference proteome</keyword>
<dbReference type="PANTHER" id="PTHR12110">
    <property type="entry name" value="HYDROXYPYRUVATE ISOMERASE"/>
    <property type="match status" value="1"/>
</dbReference>
<organism evidence="3 4">
    <name type="scientific">Diaminobutyricimonas aerilata</name>
    <dbReference type="NCBI Taxonomy" id="1162967"/>
    <lineage>
        <taxon>Bacteria</taxon>
        <taxon>Bacillati</taxon>
        <taxon>Actinomycetota</taxon>
        <taxon>Actinomycetes</taxon>
        <taxon>Micrococcales</taxon>
        <taxon>Microbacteriaceae</taxon>
        <taxon>Diaminobutyricimonas</taxon>
    </lineage>
</organism>
<comment type="caution">
    <text evidence="3">The sequence shown here is derived from an EMBL/GenBank/DDBJ whole genome shotgun (WGS) entry which is preliminary data.</text>
</comment>
<gene>
    <name evidence="3" type="ORF">CLV46_0526</name>
</gene>
<dbReference type="Pfam" id="PF01261">
    <property type="entry name" value="AP_endonuc_2"/>
    <property type="match status" value="1"/>
</dbReference>
<keyword evidence="3" id="KW-0413">Isomerase</keyword>
<dbReference type="Proteomes" id="UP000228758">
    <property type="component" value="Unassembled WGS sequence"/>
</dbReference>
<reference evidence="3 4" key="1">
    <citation type="submission" date="2017-11" db="EMBL/GenBank/DDBJ databases">
        <title>Genomic Encyclopedia of Archaeal and Bacterial Type Strains, Phase II (KMG-II): From Individual Species to Whole Genera.</title>
        <authorList>
            <person name="Goeker M."/>
        </authorList>
    </citation>
    <scope>NUCLEOTIDE SEQUENCE [LARGE SCALE GENOMIC DNA]</scope>
    <source>
        <strain evidence="3 4">DSM 27393</strain>
    </source>
</reference>
<dbReference type="InterPro" id="IPR036237">
    <property type="entry name" value="Xyl_isomerase-like_sf"/>
</dbReference>
<dbReference type="OrthoDB" id="5182842at2"/>
<dbReference type="RefSeq" id="WP_100363352.1">
    <property type="nucleotide sequence ID" value="NZ_PGFF01000001.1"/>
</dbReference>
<evidence type="ECO:0000259" key="2">
    <source>
        <dbReference type="Pfam" id="PF01261"/>
    </source>
</evidence>
<sequence>MPNAPVSVQLYSVRDAIAADLRAALDRVAAIGFENVELYGFVDKVDEYATALEATGLRALSAHASLVGSDDVQRTLDAAATLGVTTLIDPAVREENWTSREALTATADFLNELAPAAAERGITLGYHNHWWELESQVDGRPALEVFAELLDPAVVLEVDTYWVEVGGVAAPALLERLGDRVKLIHVKDGSATRETKEQQPAGRGIVPVPAILAAAPDAVRVIEFDDYAGDVFEGIAESLTYLKENA</sequence>
<feature type="domain" description="Xylose isomerase-like TIM barrel" evidence="2">
    <location>
        <begin position="25"/>
        <end position="214"/>
    </location>
</feature>
<dbReference type="AlphaFoldDB" id="A0A2M9CGK2"/>
<evidence type="ECO:0000313" key="3">
    <source>
        <dbReference type="EMBL" id="PJJ70992.1"/>
    </source>
</evidence>
<dbReference type="GO" id="GO:0016853">
    <property type="term" value="F:isomerase activity"/>
    <property type="evidence" value="ECO:0007669"/>
    <property type="project" value="UniProtKB-KW"/>
</dbReference>
<dbReference type="EMBL" id="PGFF01000001">
    <property type="protein sequence ID" value="PJJ70992.1"/>
    <property type="molecule type" value="Genomic_DNA"/>
</dbReference>
<accession>A0A2M9CGK2</accession>
<evidence type="ECO:0000256" key="1">
    <source>
        <dbReference type="ARBA" id="ARBA00023277"/>
    </source>
</evidence>
<dbReference type="PANTHER" id="PTHR12110:SF41">
    <property type="entry name" value="INOSOSE DEHYDRATASE"/>
    <property type="match status" value="1"/>
</dbReference>
<protein>
    <submittedName>
        <fullName evidence="3">Sugar phosphate isomerase/epimerase</fullName>
    </submittedName>
</protein>
<dbReference type="Gene3D" id="3.20.20.150">
    <property type="entry name" value="Divalent-metal-dependent TIM barrel enzymes"/>
    <property type="match status" value="1"/>
</dbReference>
<proteinExistence type="predicted"/>
<dbReference type="SUPFAM" id="SSF51658">
    <property type="entry name" value="Xylose isomerase-like"/>
    <property type="match status" value="1"/>
</dbReference>
<evidence type="ECO:0000313" key="4">
    <source>
        <dbReference type="Proteomes" id="UP000228758"/>
    </source>
</evidence>
<keyword evidence="1" id="KW-0119">Carbohydrate metabolism</keyword>
<dbReference type="InterPro" id="IPR013022">
    <property type="entry name" value="Xyl_isomerase-like_TIM-brl"/>
</dbReference>